<feature type="chain" id="PRO_5007524423" evidence="1">
    <location>
        <begin position="21"/>
        <end position="753"/>
    </location>
</feature>
<keyword evidence="1" id="KW-0732">Signal</keyword>
<dbReference type="Pfam" id="PF07589">
    <property type="entry name" value="PEP-CTERM"/>
    <property type="match status" value="1"/>
</dbReference>
<proteinExistence type="predicted"/>
<evidence type="ECO:0000256" key="1">
    <source>
        <dbReference type="SAM" id="SignalP"/>
    </source>
</evidence>
<name>A0A146G4L5_TERSA</name>
<evidence type="ECO:0000259" key="2">
    <source>
        <dbReference type="Pfam" id="PF07589"/>
    </source>
</evidence>
<dbReference type="InterPro" id="IPR013424">
    <property type="entry name" value="Ice-binding_C"/>
</dbReference>
<dbReference type="RefSeq" id="WP_075078220.1">
    <property type="nucleotide sequence ID" value="NZ_BDCO01000002.1"/>
</dbReference>
<dbReference type="InParanoid" id="A0A146G4L5"/>
<feature type="domain" description="Ice-binding protein C-terminal" evidence="2">
    <location>
        <begin position="719"/>
        <end position="743"/>
    </location>
</feature>
<organism evidence="3 4">
    <name type="scientific">Terrimicrobium sacchariphilum</name>
    <dbReference type="NCBI Taxonomy" id="690879"/>
    <lineage>
        <taxon>Bacteria</taxon>
        <taxon>Pseudomonadati</taxon>
        <taxon>Verrucomicrobiota</taxon>
        <taxon>Terrimicrobiia</taxon>
        <taxon>Terrimicrobiales</taxon>
        <taxon>Terrimicrobiaceae</taxon>
        <taxon>Terrimicrobium</taxon>
    </lineage>
</organism>
<dbReference type="STRING" id="690879.TSACC_2781"/>
<dbReference type="OrthoDB" id="194616at2"/>
<reference evidence="4" key="1">
    <citation type="journal article" date="2017" name="Genome Announc.">
        <title>Draft Genome Sequence of Terrimicrobium sacchariphilum NM-5T, a Facultative Anaerobic Soil Bacterium of the Class Spartobacteria.</title>
        <authorList>
            <person name="Qiu Y.L."/>
            <person name="Tourlousse D.M."/>
            <person name="Matsuura N."/>
            <person name="Ohashi A."/>
            <person name="Sekiguchi Y."/>
        </authorList>
    </citation>
    <scope>NUCLEOTIDE SEQUENCE [LARGE SCALE GENOMIC DNA]</scope>
    <source>
        <strain evidence="4">NM-5</strain>
    </source>
</reference>
<comment type="caution">
    <text evidence="3">The sequence shown here is derived from an EMBL/GenBank/DDBJ whole genome shotgun (WGS) entry which is preliminary data.</text>
</comment>
<dbReference type="AlphaFoldDB" id="A0A146G4L5"/>
<accession>A0A146G4L5</accession>
<protein>
    <submittedName>
        <fullName evidence="3">PEP-CTERM protein-sorting domain-containing protein</fullName>
    </submittedName>
</protein>
<evidence type="ECO:0000313" key="3">
    <source>
        <dbReference type="EMBL" id="GAT32383.1"/>
    </source>
</evidence>
<gene>
    <name evidence="3" type="ORF">TSACC_2781</name>
</gene>
<dbReference type="Proteomes" id="UP000076023">
    <property type="component" value="Unassembled WGS sequence"/>
</dbReference>
<evidence type="ECO:0000313" key="4">
    <source>
        <dbReference type="Proteomes" id="UP000076023"/>
    </source>
</evidence>
<keyword evidence="4" id="KW-1185">Reference proteome</keyword>
<sequence length="753" mass="77038">MKGHIGILVAVIFLSASARAQQFTWTGAAGDGLVSNPGNWQGGTAPTGNASGEESLDLSGASSTVVSDITGATFSGLNLRDGVTLTGDSLRLGWIGVSYGFTGSATIALDIRTWDERGAPYFSGFEVHLGSPGFDLAMKGTLEAGVPVAIQSLGARFLLAGENGKIVAAPGTSPSLSVSGGTLSLDNREAVVTARVASTIPVTLDNGTIELLGNADADVVETLGQVKVRQLSTLKAVAESERQAVLSVASLDVGASGNILFDASGGGSFQVGNVAPSAFLGGQYLFSSQSGRYEYAGYDAAAGVVSATTSTDLSTATAQDHVRLDAYTELAGNREVRSLAVNAGLGGTGTVALTDLLVEPGAMGVSVNLDFGSRDGTVTAASQPYSVSLTGDIAGSGSLVFRGNMNVWAAASYAGAVSVQGDMSIGGSMAHASGWTLGSDEGMGGLYFMGPSGAAEMPDRISDTAPITVYQGRVSLVREFGNPAGFTERMGTVTLAAGAGRSLWLESSNYDPVSDSETPERGTLAVAGLIIDAACRNSVIEIIASGKGSSLEISGGEIEVGNENLLMATVTSGARLSTPGIHVTGNASATVSFSGDAELAGDLRVGAAYLTLRNNMSTDDGRLTILGDLELGAESWTNIFCSNRSLITVEGDLTLDGGLYMGTTDGTPITEGSYLLLRYTGRLTDHGWETDPDEWGWMGFSASVHTDETTKEVYLDVVAVPEPSALLLSALGGIVLVGAAARRGRLRRRSADS</sequence>
<dbReference type="EMBL" id="BDCO01000002">
    <property type="protein sequence ID" value="GAT32383.1"/>
    <property type="molecule type" value="Genomic_DNA"/>
</dbReference>
<feature type="signal peptide" evidence="1">
    <location>
        <begin position="1"/>
        <end position="20"/>
    </location>
</feature>